<dbReference type="PANTHER" id="PTHR46594:SF4">
    <property type="entry name" value="P-TYPE CATION-TRANSPORTING ATPASE"/>
    <property type="match status" value="1"/>
</dbReference>
<proteinExistence type="predicted"/>
<dbReference type="PROSITE" id="PS50846">
    <property type="entry name" value="HMA_2"/>
    <property type="match status" value="1"/>
</dbReference>
<keyword evidence="4" id="KW-1185">Reference proteome</keyword>
<gene>
    <name evidence="3" type="ORF">ESZ48_18125</name>
</gene>
<dbReference type="Proteomes" id="UP000289792">
    <property type="component" value="Unassembled WGS sequence"/>
</dbReference>
<dbReference type="PROSITE" id="PS01047">
    <property type="entry name" value="HMA_1"/>
    <property type="match status" value="1"/>
</dbReference>
<comment type="caution">
    <text evidence="3">The sequence shown here is derived from an EMBL/GenBank/DDBJ whole genome shotgun (WGS) entry which is preliminary data.</text>
</comment>
<sequence length="75" mass="8493">MKTIKEIKTVKFQLETLTCPSCSQKIEGVLNKEQGVEEAKVLFNSSKVKIQYDSDEVTSDRLKELIEKVGYPVLS</sequence>
<dbReference type="InterPro" id="IPR017969">
    <property type="entry name" value="Heavy-metal-associated_CS"/>
</dbReference>
<reference evidence="3 4" key="1">
    <citation type="submission" date="2019-01" db="EMBL/GenBank/DDBJ databases">
        <title>Genome sequence of the Antarctic species Gelidibacter gilvus ACAM 158(T).</title>
        <authorList>
            <person name="Bowman J.P."/>
        </authorList>
    </citation>
    <scope>NUCLEOTIDE SEQUENCE [LARGE SCALE GENOMIC DNA]</scope>
    <source>
        <strain evidence="3 4">IC158</strain>
    </source>
</reference>
<evidence type="ECO:0000313" key="3">
    <source>
        <dbReference type="EMBL" id="RXJ44320.1"/>
    </source>
</evidence>
<keyword evidence="1" id="KW-0479">Metal-binding</keyword>
<protein>
    <submittedName>
        <fullName evidence="3">Heavy-metal-associated domain-containing protein</fullName>
    </submittedName>
</protein>
<dbReference type="AlphaFoldDB" id="A0A4Q0XDB7"/>
<dbReference type="CDD" id="cd00371">
    <property type="entry name" value="HMA"/>
    <property type="match status" value="1"/>
</dbReference>
<dbReference type="Pfam" id="PF00403">
    <property type="entry name" value="HMA"/>
    <property type="match status" value="1"/>
</dbReference>
<evidence type="ECO:0000259" key="2">
    <source>
        <dbReference type="PROSITE" id="PS50846"/>
    </source>
</evidence>
<dbReference type="Gene3D" id="3.30.70.100">
    <property type="match status" value="1"/>
</dbReference>
<feature type="domain" description="HMA" evidence="2">
    <location>
        <begin position="8"/>
        <end position="74"/>
    </location>
</feature>
<dbReference type="EMBL" id="SDDZ01000019">
    <property type="protein sequence ID" value="RXJ44320.1"/>
    <property type="molecule type" value="Genomic_DNA"/>
</dbReference>
<evidence type="ECO:0000313" key="4">
    <source>
        <dbReference type="Proteomes" id="UP000289792"/>
    </source>
</evidence>
<dbReference type="SUPFAM" id="SSF55008">
    <property type="entry name" value="HMA, heavy metal-associated domain"/>
    <property type="match status" value="1"/>
</dbReference>
<evidence type="ECO:0000256" key="1">
    <source>
        <dbReference type="ARBA" id="ARBA00022723"/>
    </source>
</evidence>
<dbReference type="InterPro" id="IPR006121">
    <property type="entry name" value="HMA_dom"/>
</dbReference>
<dbReference type="OrthoDB" id="2721717at2"/>
<organism evidence="3 4">
    <name type="scientific">Gelidibacter gilvus</name>
    <dbReference type="NCBI Taxonomy" id="59602"/>
    <lineage>
        <taxon>Bacteria</taxon>
        <taxon>Pseudomonadati</taxon>
        <taxon>Bacteroidota</taxon>
        <taxon>Flavobacteriia</taxon>
        <taxon>Flavobacteriales</taxon>
        <taxon>Flavobacteriaceae</taxon>
        <taxon>Gelidibacter</taxon>
    </lineage>
</organism>
<dbReference type="FunFam" id="3.30.70.100:FF:000001">
    <property type="entry name" value="ATPase copper transporting beta"/>
    <property type="match status" value="1"/>
</dbReference>
<name>A0A4Q0XDB7_9FLAO</name>
<dbReference type="PANTHER" id="PTHR46594">
    <property type="entry name" value="P-TYPE CATION-TRANSPORTING ATPASE"/>
    <property type="match status" value="1"/>
</dbReference>
<dbReference type="GO" id="GO:0046872">
    <property type="term" value="F:metal ion binding"/>
    <property type="evidence" value="ECO:0007669"/>
    <property type="project" value="UniProtKB-KW"/>
</dbReference>
<accession>A0A4Q0XDB7</accession>
<dbReference type="InterPro" id="IPR036163">
    <property type="entry name" value="HMA_dom_sf"/>
</dbReference>